<feature type="signal peptide" evidence="5">
    <location>
        <begin position="1"/>
        <end position="16"/>
    </location>
</feature>
<dbReference type="GO" id="GO:0071555">
    <property type="term" value="P:cell wall organization"/>
    <property type="evidence" value="ECO:0007669"/>
    <property type="project" value="TreeGrafter"/>
</dbReference>
<dbReference type="EMBL" id="JAULSY010000005">
    <property type="protein sequence ID" value="KAK0673588.1"/>
    <property type="molecule type" value="Genomic_DNA"/>
</dbReference>
<organism evidence="6 7">
    <name type="scientific">Cercophora samala</name>
    <dbReference type="NCBI Taxonomy" id="330535"/>
    <lineage>
        <taxon>Eukaryota</taxon>
        <taxon>Fungi</taxon>
        <taxon>Dikarya</taxon>
        <taxon>Ascomycota</taxon>
        <taxon>Pezizomycotina</taxon>
        <taxon>Sordariomycetes</taxon>
        <taxon>Sordariomycetidae</taxon>
        <taxon>Sordariales</taxon>
        <taxon>Lasiosphaeriaceae</taxon>
        <taxon>Cercophora</taxon>
    </lineage>
</organism>
<keyword evidence="5" id="KW-0732">Signal</keyword>
<feature type="compositionally biased region" description="Polar residues" evidence="4">
    <location>
        <begin position="45"/>
        <end position="58"/>
    </location>
</feature>
<dbReference type="PANTHER" id="PTHR16631">
    <property type="entry name" value="GLUCAN 1,3-BETA-GLUCOSIDASE"/>
    <property type="match status" value="1"/>
</dbReference>
<evidence type="ECO:0000256" key="3">
    <source>
        <dbReference type="ARBA" id="ARBA00022801"/>
    </source>
</evidence>
<dbReference type="GO" id="GO:0009277">
    <property type="term" value="C:fungal-type cell wall"/>
    <property type="evidence" value="ECO:0007669"/>
    <property type="project" value="TreeGrafter"/>
</dbReference>
<comment type="subcellular location">
    <subcellularLocation>
        <location evidence="1">Cell envelope</location>
    </subcellularLocation>
</comment>
<reference evidence="6" key="1">
    <citation type="submission" date="2023-06" db="EMBL/GenBank/DDBJ databases">
        <title>Genome-scale phylogeny and comparative genomics of the fungal order Sordariales.</title>
        <authorList>
            <consortium name="Lawrence Berkeley National Laboratory"/>
            <person name="Hensen N."/>
            <person name="Bonometti L."/>
            <person name="Westerberg I."/>
            <person name="Brannstrom I.O."/>
            <person name="Guillou S."/>
            <person name="Cros-Aarteil S."/>
            <person name="Calhoun S."/>
            <person name="Haridas S."/>
            <person name="Kuo A."/>
            <person name="Mondo S."/>
            <person name="Pangilinan J."/>
            <person name="Riley R."/>
            <person name="Labutti K."/>
            <person name="Andreopoulos B."/>
            <person name="Lipzen A."/>
            <person name="Chen C."/>
            <person name="Yanf M."/>
            <person name="Daum C."/>
            <person name="Ng V."/>
            <person name="Clum A."/>
            <person name="Steindorff A."/>
            <person name="Ohm R."/>
            <person name="Martin F."/>
            <person name="Silar P."/>
            <person name="Natvig D."/>
            <person name="Lalanne C."/>
            <person name="Gautier V."/>
            <person name="Ament-Velasquez S.L."/>
            <person name="Kruys A."/>
            <person name="Hutchinson M.I."/>
            <person name="Powell A.J."/>
            <person name="Barry K."/>
            <person name="Miller A.N."/>
            <person name="Grigoriev I.V."/>
            <person name="Debuchy R."/>
            <person name="Gladieux P."/>
            <person name="Thoren M.H."/>
            <person name="Johannesson H."/>
        </authorList>
    </citation>
    <scope>NUCLEOTIDE SEQUENCE</scope>
    <source>
        <strain evidence="6">CBS 307.81</strain>
    </source>
</reference>
<keyword evidence="7" id="KW-1185">Reference proteome</keyword>
<keyword evidence="3" id="KW-0378">Hydrolase</keyword>
<feature type="region of interest" description="Disordered" evidence="4">
    <location>
        <begin position="20"/>
        <end position="58"/>
    </location>
</feature>
<dbReference type="GO" id="GO:0005576">
    <property type="term" value="C:extracellular region"/>
    <property type="evidence" value="ECO:0007669"/>
    <property type="project" value="TreeGrafter"/>
</dbReference>
<evidence type="ECO:0000313" key="7">
    <source>
        <dbReference type="Proteomes" id="UP001174997"/>
    </source>
</evidence>
<accession>A0AA39ZM09</accession>
<proteinExistence type="inferred from homology"/>
<comment type="similarity">
    <text evidence="2">Belongs to the glycosyl hydrolase 17 family.</text>
</comment>
<dbReference type="AlphaFoldDB" id="A0AA39ZM09"/>
<dbReference type="InterPro" id="IPR050732">
    <property type="entry name" value="Beta-glucan_modifiers"/>
</dbReference>
<feature type="chain" id="PRO_5041282653" evidence="5">
    <location>
        <begin position="17"/>
        <end position="386"/>
    </location>
</feature>
<name>A0AA39ZM09_9PEZI</name>
<gene>
    <name evidence="6" type="ORF">QBC41DRAFT_342795</name>
</gene>
<dbReference type="Proteomes" id="UP001174997">
    <property type="component" value="Unassembled WGS sequence"/>
</dbReference>
<evidence type="ECO:0000256" key="4">
    <source>
        <dbReference type="SAM" id="MobiDB-lite"/>
    </source>
</evidence>
<comment type="caution">
    <text evidence="6">The sequence shown here is derived from an EMBL/GenBank/DDBJ whole genome shotgun (WGS) entry which is preliminary data.</text>
</comment>
<dbReference type="InterPro" id="IPR017853">
    <property type="entry name" value="GH"/>
</dbReference>
<protein>
    <submittedName>
        <fullName evidence="6">Cell wall glucanase</fullName>
    </submittedName>
</protein>
<evidence type="ECO:0000313" key="6">
    <source>
        <dbReference type="EMBL" id="KAK0673588.1"/>
    </source>
</evidence>
<dbReference type="SUPFAM" id="SSF51445">
    <property type="entry name" value="(Trans)glycosidases"/>
    <property type="match status" value="1"/>
</dbReference>
<dbReference type="PANTHER" id="PTHR16631:SF14">
    <property type="entry name" value="FAMILY 17 GLUCOSIDASE SCW10-RELATED"/>
    <property type="match status" value="1"/>
</dbReference>
<dbReference type="GO" id="GO:0042973">
    <property type="term" value="F:glucan endo-1,3-beta-D-glucosidase activity"/>
    <property type="evidence" value="ECO:0007669"/>
    <property type="project" value="TreeGrafter"/>
</dbReference>
<dbReference type="GO" id="GO:0009986">
    <property type="term" value="C:cell surface"/>
    <property type="evidence" value="ECO:0007669"/>
    <property type="project" value="TreeGrafter"/>
</dbReference>
<evidence type="ECO:0000256" key="1">
    <source>
        <dbReference type="ARBA" id="ARBA00004196"/>
    </source>
</evidence>
<sequence length="386" mass="42032">MLRHLLTLVFILSVTAQQHQHHRQPPYNRHAALSPGGGGGKHHPNQQPSSPLLTLTDNTASFPSDIPQIILLVDPNHASGPIVSTSTSTIRLLPATPLSTPPKAKAAAAADDDGLITGVTYAPYSPQGNCLSPSEIYTDFQRMRNHPSGHAFNTVRIYGVDCDQVASVLPAAHSIGVKLFLGIYELDNLPRQVGVLVAAVKQSGLGWGMVDTISVGNELVNNGQATAGQVVGAIRAAREMLRREGYAGPVVTVDTFVAVERHPELCDESDYCAVNCHPFFDGLTTAEQAGEFVGRKVRDVKEVLRDEDKKIVVTEAGWPWQGGSNNRAVPGREEQRRAVEGIRRVWERDWRGIRGGGGLFLFTAFDDPWKRAEEGTFYAEQFWGMA</sequence>
<evidence type="ECO:0000256" key="2">
    <source>
        <dbReference type="ARBA" id="ARBA00008773"/>
    </source>
</evidence>
<evidence type="ECO:0000256" key="5">
    <source>
        <dbReference type="SAM" id="SignalP"/>
    </source>
</evidence>
<dbReference type="Gene3D" id="3.20.20.80">
    <property type="entry name" value="Glycosidases"/>
    <property type="match status" value="2"/>
</dbReference>